<sequence length="206" mass="23076">MKIHDITMTIEETMQVYKNKEEKKPSITVTRDFASSNAMESHISMDMHTGTHLDMPLHFVQGGPPLETLDLDRLVTRCRVLDLTHVRDGITKADLQQKDLSGVSFVLLKTKNSLEDDFRFDFIFLKADGAAYLKELGLDGVGIDALGIERDQPDYGTHKTLLENGILILEGLRLAQVKEGIYQMIALPLKIKGVEASPARVILLEE</sequence>
<proteinExistence type="predicted"/>
<dbReference type="PANTHER" id="PTHR31118">
    <property type="entry name" value="CYCLASE-LIKE PROTEIN 2"/>
    <property type="match status" value="1"/>
</dbReference>
<keyword evidence="7" id="KW-0378">Hydrolase</keyword>
<dbReference type="FunFam" id="3.50.30.50:FF:000001">
    <property type="entry name" value="Kynurenine formamidase"/>
    <property type="match status" value="1"/>
</dbReference>
<comment type="function">
    <text evidence="2">Catalyzes the hydrolysis of N-formyl-L-kynurenine to L-kynurenine, the second step in the kynurenine pathway of tryptophan degradation.</text>
</comment>
<protein>
    <recommendedName>
        <fullName evidence="5">Kynurenine formamidase</fullName>
        <ecNumber evidence="4">3.5.1.9</ecNumber>
    </recommendedName>
</protein>
<dbReference type="Pfam" id="PF04199">
    <property type="entry name" value="Cyclase"/>
    <property type="match status" value="1"/>
</dbReference>
<dbReference type="EC" id="3.5.1.9" evidence="4"/>
<name>A0A975AHH8_9FIRM</name>
<dbReference type="GO" id="GO:0046872">
    <property type="term" value="F:metal ion binding"/>
    <property type="evidence" value="ECO:0007669"/>
    <property type="project" value="UniProtKB-KW"/>
</dbReference>
<evidence type="ECO:0000256" key="3">
    <source>
        <dbReference type="ARBA" id="ARBA00011738"/>
    </source>
</evidence>
<dbReference type="RefSeq" id="WP_207299970.1">
    <property type="nucleotide sequence ID" value="NZ_CP071444.1"/>
</dbReference>
<dbReference type="AlphaFoldDB" id="A0A975AHH8"/>
<evidence type="ECO:0000256" key="6">
    <source>
        <dbReference type="ARBA" id="ARBA00022723"/>
    </source>
</evidence>
<evidence type="ECO:0000256" key="4">
    <source>
        <dbReference type="ARBA" id="ARBA00012930"/>
    </source>
</evidence>
<keyword evidence="13" id="KW-1185">Reference proteome</keyword>
<reference evidence="12" key="1">
    <citation type="submission" date="2021-03" db="EMBL/GenBank/DDBJ databases">
        <title>Alkalibacter marinus sp. nov., isolated from tidal flat sediment.</title>
        <authorList>
            <person name="Namirimu T."/>
            <person name="Yang J.-A."/>
            <person name="Yang S.-H."/>
            <person name="Kim Y.-J."/>
            <person name="Kwon K.K."/>
        </authorList>
    </citation>
    <scope>NUCLEOTIDE SEQUENCE</scope>
    <source>
        <strain evidence="12">ES005</strain>
    </source>
</reference>
<dbReference type="SUPFAM" id="SSF102198">
    <property type="entry name" value="Putative cyclase"/>
    <property type="match status" value="1"/>
</dbReference>
<dbReference type="KEGG" id="alka:J0B03_00620"/>
<evidence type="ECO:0000256" key="1">
    <source>
        <dbReference type="ARBA" id="ARBA00001947"/>
    </source>
</evidence>
<evidence type="ECO:0000256" key="5">
    <source>
        <dbReference type="ARBA" id="ARBA00014889"/>
    </source>
</evidence>
<evidence type="ECO:0000256" key="8">
    <source>
        <dbReference type="ARBA" id="ARBA00022833"/>
    </source>
</evidence>
<comment type="pathway">
    <text evidence="11">Amino-acid degradation; L-tryptophan degradation via kynurenine pathway; L-kynurenine from L-tryptophan: step 2/2.</text>
</comment>
<dbReference type="Proteomes" id="UP000663499">
    <property type="component" value="Chromosome"/>
</dbReference>
<dbReference type="GO" id="GO:0019441">
    <property type="term" value="P:L-tryptophan catabolic process to kynurenine"/>
    <property type="evidence" value="ECO:0007669"/>
    <property type="project" value="InterPro"/>
</dbReference>
<dbReference type="InterPro" id="IPR037175">
    <property type="entry name" value="KFase_sf"/>
</dbReference>
<dbReference type="EMBL" id="CP071444">
    <property type="protein sequence ID" value="QSX08629.1"/>
    <property type="molecule type" value="Genomic_DNA"/>
</dbReference>
<comment type="subunit">
    <text evidence="3">Homodimer.</text>
</comment>
<gene>
    <name evidence="12" type="ORF">J0B03_00620</name>
</gene>
<keyword evidence="9" id="KW-0823">Tryptophan catabolism</keyword>
<dbReference type="Gene3D" id="3.50.30.50">
    <property type="entry name" value="Putative cyclase"/>
    <property type="match status" value="1"/>
</dbReference>
<evidence type="ECO:0000256" key="9">
    <source>
        <dbReference type="ARBA" id="ARBA00023079"/>
    </source>
</evidence>
<evidence type="ECO:0000256" key="10">
    <source>
        <dbReference type="ARBA" id="ARBA00048496"/>
    </source>
</evidence>
<comment type="cofactor">
    <cofactor evidence="1">
        <name>Zn(2+)</name>
        <dbReference type="ChEBI" id="CHEBI:29105"/>
    </cofactor>
</comment>
<organism evidence="12 13">
    <name type="scientific">Alkalibacter rhizosphaerae</name>
    <dbReference type="NCBI Taxonomy" id="2815577"/>
    <lineage>
        <taxon>Bacteria</taxon>
        <taxon>Bacillati</taxon>
        <taxon>Bacillota</taxon>
        <taxon>Clostridia</taxon>
        <taxon>Eubacteriales</taxon>
        <taxon>Eubacteriaceae</taxon>
        <taxon>Alkalibacter</taxon>
    </lineage>
</organism>
<comment type="catalytic activity">
    <reaction evidence="10">
        <text>N-formyl-L-kynurenine + H2O = L-kynurenine + formate + H(+)</text>
        <dbReference type="Rhea" id="RHEA:13009"/>
        <dbReference type="ChEBI" id="CHEBI:15377"/>
        <dbReference type="ChEBI" id="CHEBI:15378"/>
        <dbReference type="ChEBI" id="CHEBI:15740"/>
        <dbReference type="ChEBI" id="CHEBI:57959"/>
        <dbReference type="ChEBI" id="CHEBI:58629"/>
        <dbReference type="EC" id="3.5.1.9"/>
    </reaction>
</comment>
<dbReference type="GO" id="GO:0004061">
    <property type="term" value="F:arylformamidase activity"/>
    <property type="evidence" value="ECO:0007669"/>
    <property type="project" value="UniProtKB-EC"/>
</dbReference>
<accession>A0A975AHH8</accession>
<evidence type="ECO:0000313" key="13">
    <source>
        <dbReference type="Proteomes" id="UP000663499"/>
    </source>
</evidence>
<dbReference type="InterPro" id="IPR007325">
    <property type="entry name" value="KFase/CYL"/>
</dbReference>
<evidence type="ECO:0000256" key="2">
    <source>
        <dbReference type="ARBA" id="ARBA00002204"/>
    </source>
</evidence>
<keyword evidence="6" id="KW-0479">Metal-binding</keyword>
<evidence type="ECO:0000313" key="12">
    <source>
        <dbReference type="EMBL" id="QSX08629.1"/>
    </source>
</evidence>
<keyword evidence="8" id="KW-0862">Zinc</keyword>
<evidence type="ECO:0000256" key="7">
    <source>
        <dbReference type="ARBA" id="ARBA00022801"/>
    </source>
</evidence>
<evidence type="ECO:0000256" key="11">
    <source>
        <dbReference type="ARBA" id="ARBA00060547"/>
    </source>
</evidence>
<dbReference type="PANTHER" id="PTHR31118:SF12">
    <property type="entry name" value="CYCLASE-LIKE PROTEIN 2"/>
    <property type="match status" value="1"/>
</dbReference>